<feature type="domain" description="Hcy-binding" evidence="4">
    <location>
        <begin position="2"/>
        <end position="312"/>
    </location>
</feature>
<keyword evidence="1 3" id="KW-0489">Methyltransferase</keyword>
<reference evidence="5 6" key="1">
    <citation type="submission" date="2015-12" db="EMBL/GenBank/DDBJ databases">
        <authorList>
            <person name="Shamseldin A."/>
            <person name="Moawad H."/>
            <person name="Abd El-Rahim W.M."/>
            <person name="Sadowsky M.J."/>
        </authorList>
    </citation>
    <scope>NUCLEOTIDE SEQUENCE [LARGE SCALE GENOMIC DNA]</scope>
    <source>
        <strain evidence="5 6">SJ5A-1</strain>
    </source>
</reference>
<name>A0A0W7WGM0_9RHOB</name>
<keyword evidence="2 3" id="KW-0808">Transferase</keyword>
<evidence type="ECO:0000259" key="4">
    <source>
        <dbReference type="PROSITE" id="PS50970"/>
    </source>
</evidence>
<comment type="caution">
    <text evidence="5">The sequence shown here is derived from an EMBL/GenBank/DDBJ whole genome shotgun (WGS) entry which is preliminary data.</text>
</comment>
<dbReference type="AlphaFoldDB" id="A0A0W7WGM0"/>
<comment type="cofactor">
    <cofactor evidence="3">
        <name>Zn(2+)</name>
        <dbReference type="ChEBI" id="CHEBI:29105"/>
    </cofactor>
</comment>
<dbReference type="EMBL" id="LPXO01000011">
    <property type="protein sequence ID" value="KUF09718.1"/>
    <property type="molecule type" value="Genomic_DNA"/>
</dbReference>
<dbReference type="InterPro" id="IPR036589">
    <property type="entry name" value="HCY_dom_sf"/>
</dbReference>
<dbReference type="PANTHER" id="PTHR11103:SF18">
    <property type="entry name" value="SLR1189 PROTEIN"/>
    <property type="match status" value="1"/>
</dbReference>
<dbReference type="GO" id="GO:0004386">
    <property type="term" value="F:helicase activity"/>
    <property type="evidence" value="ECO:0007669"/>
    <property type="project" value="UniProtKB-KW"/>
</dbReference>
<keyword evidence="3" id="KW-0479">Metal-binding</keyword>
<dbReference type="Proteomes" id="UP000054396">
    <property type="component" value="Unassembled WGS sequence"/>
</dbReference>
<evidence type="ECO:0000256" key="1">
    <source>
        <dbReference type="ARBA" id="ARBA00022603"/>
    </source>
</evidence>
<dbReference type="OrthoDB" id="9803687at2"/>
<protein>
    <submittedName>
        <fullName evidence="5">DNA helicase RuvA</fullName>
    </submittedName>
</protein>
<dbReference type="PROSITE" id="PS50970">
    <property type="entry name" value="HCY"/>
    <property type="match status" value="1"/>
</dbReference>
<feature type="binding site" evidence="3">
    <location>
        <position position="298"/>
    </location>
    <ligand>
        <name>Zn(2+)</name>
        <dbReference type="ChEBI" id="CHEBI:29105"/>
    </ligand>
</feature>
<keyword evidence="3" id="KW-0862">Zinc</keyword>
<dbReference type="SUPFAM" id="SSF82282">
    <property type="entry name" value="Homocysteine S-methyltransferase"/>
    <property type="match status" value="1"/>
</dbReference>
<keyword evidence="6" id="KW-1185">Reference proteome</keyword>
<proteinExistence type="predicted"/>
<evidence type="ECO:0000313" key="5">
    <source>
        <dbReference type="EMBL" id="KUF09718.1"/>
    </source>
</evidence>
<organism evidence="5 6">
    <name type="scientific">Pseudoponticoccus marisrubri</name>
    <dbReference type="NCBI Taxonomy" id="1685382"/>
    <lineage>
        <taxon>Bacteria</taxon>
        <taxon>Pseudomonadati</taxon>
        <taxon>Pseudomonadota</taxon>
        <taxon>Alphaproteobacteria</taxon>
        <taxon>Rhodobacterales</taxon>
        <taxon>Roseobacteraceae</taxon>
        <taxon>Pseudoponticoccus</taxon>
    </lineage>
</organism>
<feature type="binding site" evidence="3">
    <location>
        <position position="297"/>
    </location>
    <ligand>
        <name>Zn(2+)</name>
        <dbReference type="ChEBI" id="CHEBI:29105"/>
    </ligand>
</feature>
<dbReference type="GO" id="GO:0032259">
    <property type="term" value="P:methylation"/>
    <property type="evidence" value="ECO:0007669"/>
    <property type="project" value="UniProtKB-KW"/>
</dbReference>
<keyword evidence="5" id="KW-0347">Helicase</keyword>
<dbReference type="STRING" id="1685382.AVJ23_16325"/>
<gene>
    <name evidence="5" type="ORF">AVJ23_16325</name>
</gene>
<dbReference type="InterPro" id="IPR003726">
    <property type="entry name" value="HCY_dom"/>
</dbReference>
<dbReference type="GO" id="GO:0046872">
    <property type="term" value="F:metal ion binding"/>
    <property type="evidence" value="ECO:0007669"/>
    <property type="project" value="UniProtKB-KW"/>
</dbReference>
<dbReference type="GO" id="GO:0008168">
    <property type="term" value="F:methyltransferase activity"/>
    <property type="evidence" value="ECO:0007669"/>
    <property type="project" value="UniProtKB-UniRule"/>
</dbReference>
<keyword evidence="5" id="KW-0547">Nucleotide-binding</keyword>
<evidence type="ECO:0000313" key="6">
    <source>
        <dbReference type="Proteomes" id="UP000054396"/>
    </source>
</evidence>
<accession>A0A0W7WGM0</accession>
<evidence type="ECO:0000256" key="2">
    <source>
        <dbReference type="ARBA" id="ARBA00022679"/>
    </source>
</evidence>
<dbReference type="Pfam" id="PF02574">
    <property type="entry name" value="S-methyl_trans"/>
    <property type="match status" value="1"/>
</dbReference>
<dbReference type="Gene3D" id="3.20.20.330">
    <property type="entry name" value="Homocysteine-binding-like domain"/>
    <property type="match status" value="1"/>
</dbReference>
<dbReference type="RefSeq" id="WP_058863282.1">
    <property type="nucleotide sequence ID" value="NZ_LPXO01000011.1"/>
</dbReference>
<feature type="binding site" evidence="3">
    <location>
        <position position="229"/>
    </location>
    <ligand>
        <name>Zn(2+)</name>
        <dbReference type="ChEBI" id="CHEBI:29105"/>
    </ligand>
</feature>
<keyword evidence="5" id="KW-0067">ATP-binding</keyword>
<sequence length="321" mass="34028">MTVPFTPHAPGALYITEGGTETELLYRHGFTFDHFAAFTLLDDPRAMVVLHDMYRRLLDVIAASGGCALLAGLDYRASPDWAGLLGLSPAALADLQARNIGFLREVAAPYRGDLAQKPDIRIAGIVGPRGDAYALNRAITADAAEDYHAVQLETLAGLQVDLVWAATINNIPEAVGISRAAAAAGLAVNISWTLTETHRLRSGPTLAEAVAATDAQAGTARPDSFGINCSHPAEFAPALTPGAWQGRLRCLRPNAAAMDKIALCKLDHLEEGDPVDLAARMGALARRLPSVDIWGGCCGTWDTHLARIAEQVQAARVPAQV</sequence>
<dbReference type="PANTHER" id="PTHR11103">
    <property type="entry name" value="SLR1189 PROTEIN"/>
    <property type="match status" value="1"/>
</dbReference>
<evidence type="ECO:0000256" key="3">
    <source>
        <dbReference type="PROSITE-ProRule" id="PRU00333"/>
    </source>
</evidence>
<keyword evidence="5" id="KW-0378">Hydrolase</keyword>